<keyword evidence="2" id="KW-0175">Coiled coil</keyword>
<dbReference type="GO" id="GO:0005886">
    <property type="term" value="C:plasma membrane"/>
    <property type="evidence" value="ECO:0007669"/>
    <property type="project" value="TreeGrafter"/>
</dbReference>
<proteinExistence type="inferred from homology"/>
<protein>
    <recommendedName>
        <fullName evidence="4">MSP domain-containing protein</fullName>
    </recommendedName>
</protein>
<dbReference type="InterPro" id="IPR000535">
    <property type="entry name" value="MSP_dom"/>
</dbReference>
<dbReference type="PANTHER" id="PTHR10809">
    <property type="entry name" value="VESICLE-ASSOCIATED MEMBRANE PROTEIN-ASSOCIATED PROTEIN"/>
    <property type="match status" value="1"/>
</dbReference>
<dbReference type="InterPro" id="IPR013783">
    <property type="entry name" value="Ig-like_fold"/>
</dbReference>
<reference evidence="5 6" key="1">
    <citation type="journal article" date="2024" name="Plant J.">
        <title>Genome sequences and population genomics reveal climatic adaptation and genomic divergence between two closely related sweetgum species.</title>
        <authorList>
            <person name="Xu W.Q."/>
            <person name="Ren C.Q."/>
            <person name="Zhang X.Y."/>
            <person name="Comes H.P."/>
            <person name="Liu X.H."/>
            <person name="Li Y.G."/>
            <person name="Kettle C.J."/>
            <person name="Jalonen R."/>
            <person name="Gaisberger H."/>
            <person name="Ma Y.Z."/>
            <person name="Qiu Y.X."/>
        </authorList>
    </citation>
    <scope>NUCLEOTIDE SEQUENCE [LARGE SCALE GENOMIC DNA]</scope>
    <source>
        <strain evidence="5">Hangzhou</strain>
    </source>
</reference>
<sequence>MDSITLQAQRQAPTDKCKDKFLIQSTVVPFGTTEEEITSDMFAKDSGKYIEEKKLRVVLISPPNSPVLLPANGMLKQDPCYETPMQKDKVLSGVENIPPPDKVAKDEGFKTSKDVDELRTAKDVESRPNEDVEDLKLVKNVMDSKLSREFEELKLKRSVLESRLHEAELTIMKLAEERSIAAREKEMLKQELAVLRQKKGDVRRVHVGFPFLFVCMVAIISLALGYLMRS</sequence>
<evidence type="ECO:0000313" key="5">
    <source>
        <dbReference type="EMBL" id="KAK9288252.1"/>
    </source>
</evidence>
<dbReference type="InterPro" id="IPR008962">
    <property type="entry name" value="PapD-like_sf"/>
</dbReference>
<dbReference type="GO" id="GO:0090158">
    <property type="term" value="P:endoplasmic reticulum membrane organization"/>
    <property type="evidence" value="ECO:0007669"/>
    <property type="project" value="TreeGrafter"/>
</dbReference>
<dbReference type="GO" id="GO:0061817">
    <property type="term" value="P:endoplasmic reticulum-plasma membrane tethering"/>
    <property type="evidence" value="ECO:0007669"/>
    <property type="project" value="TreeGrafter"/>
</dbReference>
<comment type="similarity">
    <text evidence="1">Belongs to the VAMP-associated protein (VAP) (TC 9.B.17) family.</text>
</comment>
<feature type="coiled-coil region" evidence="2">
    <location>
        <begin position="150"/>
        <end position="198"/>
    </location>
</feature>
<evidence type="ECO:0000313" key="6">
    <source>
        <dbReference type="Proteomes" id="UP001415857"/>
    </source>
</evidence>
<evidence type="ECO:0000256" key="3">
    <source>
        <dbReference type="SAM" id="Phobius"/>
    </source>
</evidence>
<dbReference type="Gene3D" id="2.60.40.10">
    <property type="entry name" value="Immunoglobulins"/>
    <property type="match status" value="1"/>
</dbReference>
<feature type="domain" description="MSP" evidence="4">
    <location>
        <begin position="1"/>
        <end position="60"/>
    </location>
</feature>
<organism evidence="5 6">
    <name type="scientific">Liquidambar formosana</name>
    <name type="common">Formosan gum</name>
    <dbReference type="NCBI Taxonomy" id="63359"/>
    <lineage>
        <taxon>Eukaryota</taxon>
        <taxon>Viridiplantae</taxon>
        <taxon>Streptophyta</taxon>
        <taxon>Embryophyta</taxon>
        <taxon>Tracheophyta</taxon>
        <taxon>Spermatophyta</taxon>
        <taxon>Magnoliopsida</taxon>
        <taxon>eudicotyledons</taxon>
        <taxon>Gunneridae</taxon>
        <taxon>Pentapetalae</taxon>
        <taxon>Saxifragales</taxon>
        <taxon>Altingiaceae</taxon>
        <taxon>Liquidambar</taxon>
    </lineage>
</organism>
<dbReference type="InterPro" id="IPR016763">
    <property type="entry name" value="VAP"/>
</dbReference>
<dbReference type="Proteomes" id="UP001415857">
    <property type="component" value="Unassembled WGS sequence"/>
</dbReference>
<dbReference type="PROSITE" id="PS50202">
    <property type="entry name" value="MSP"/>
    <property type="match status" value="1"/>
</dbReference>
<name>A0AAP0S0B0_LIQFO</name>
<dbReference type="AlphaFoldDB" id="A0AAP0S0B0"/>
<accession>A0AAP0S0B0</accession>
<comment type="caution">
    <text evidence="5">The sequence shown here is derived from an EMBL/GenBank/DDBJ whole genome shotgun (WGS) entry which is preliminary data.</text>
</comment>
<dbReference type="SUPFAM" id="SSF49354">
    <property type="entry name" value="PapD-like"/>
    <property type="match status" value="1"/>
</dbReference>
<dbReference type="EMBL" id="JBBPBK010000003">
    <property type="protein sequence ID" value="KAK9288252.1"/>
    <property type="molecule type" value="Genomic_DNA"/>
</dbReference>
<evidence type="ECO:0000259" key="4">
    <source>
        <dbReference type="PROSITE" id="PS50202"/>
    </source>
</evidence>
<keyword evidence="3" id="KW-1133">Transmembrane helix</keyword>
<keyword evidence="3" id="KW-0472">Membrane</keyword>
<dbReference type="GO" id="GO:0005789">
    <property type="term" value="C:endoplasmic reticulum membrane"/>
    <property type="evidence" value="ECO:0007669"/>
    <property type="project" value="InterPro"/>
</dbReference>
<dbReference type="PANTHER" id="PTHR10809:SF148">
    <property type="entry name" value="OS01G0936800 PROTEIN"/>
    <property type="match status" value="1"/>
</dbReference>
<keyword evidence="6" id="KW-1185">Reference proteome</keyword>
<keyword evidence="3" id="KW-0812">Transmembrane</keyword>
<evidence type="ECO:0000256" key="1">
    <source>
        <dbReference type="ARBA" id="ARBA00008932"/>
    </source>
</evidence>
<gene>
    <name evidence="5" type="ORF">L1049_016702</name>
</gene>
<feature type="transmembrane region" description="Helical" evidence="3">
    <location>
        <begin position="205"/>
        <end position="228"/>
    </location>
</feature>
<evidence type="ECO:0000256" key="2">
    <source>
        <dbReference type="SAM" id="Coils"/>
    </source>
</evidence>